<dbReference type="AlphaFoldDB" id="A0A848CFU2"/>
<dbReference type="Proteomes" id="UP000522333">
    <property type="component" value="Unassembled WGS sequence"/>
</dbReference>
<name>A0A848CFU2_9BACT</name>
<reference evidence="2 3" key="1">
    <citation type="submission" date="2020-04" db="EMBL/GenBank/DDBJ databases">
        <authorList>
            <person name="Hitch T.C.A."/>
            <person name="Wylensek D."/>
            <person name="Clavel T."/>
        </authorList>
    </citation>
    <scope>NUCLEOTIDE SEQUENCE [LARGE SCALE GENOMIC DNA]</scope>
    <source>
        <strain evidence="2 3">PG-251-APC-1</strain>
    </source>
</reference>
<dbReference type="EMBL" id="JABAFY010000074">
    <property type="protein sequence ID" value="NME53158.1"/>
    <property type="molecule type" value="Genomic_DNA"/>
</dbReference>
<evidence type="ECO:0000256" key="1">
    <source>
        <dbReference type="SAM" id="SignalP"/>
    </source>
</evidence>
<gene>
    <name evidence="2" type="ORF">HF854_11695</name>
</gene>
<proteinExistence type="predicted"/>
<dbReference type="RefSeq" id="WP_168936447.1">
    <property type="nucleotide sequence ID" value="NZ_JABAFY010000074.1"/>
</dbReference>
<evidence type="ECO:0000313" key="3">
    <source>
        <dbReference type="Proteomes" id="UP000522333"/>
    </source>
</evidence>
<comment type="caution">
    <text evidence="2">The sequence shown here is derived from an EMBL/GenBank/DDBJ whole genome shotgun (WGS) entry which is preliminary data.</text>
</comment>
<feature type="signal peptide" evidence="1">
    <location>
        <begin position="1"/>
        <end position="24"/>
    </location>
</feature>
<accession>A0A848CFU2</accession>
<protein>
    <submittedName>
        <fullName evidence="2">Uncharacterized protein</fullName>
    </submittedName>
</protein>
<keyword evidence="1" id="KW-0732">Signal</keyword>
<organism evidence="2 3">
    <name type="scientific">Desulfovibrio piger</name>
    <dbReference type="NCBI Taxonomy" id="901"/>
    <lineage>
        <taxon>Bacteria</taxon>
        <taxon>Pseudomonadati</taxon>
        <taxon>Thermodesulfobacteriota</taxon>
        <taxon>Desulfovibrionia</taxon>
        <taxon>Desulfovibrionales</taxon>
        <taxon>Desulfovibrionaceae</taxon>
        <taxon>Desulfovibrio</taxon>
    </lineage>
</organism>
<feature type="chain" id="PRO_5032458401" evidence="1">
    <location>
        <begin position="25"/>
        <end position="224"/>
    </location>
</feature>
<evidence type="ECO:0000313" key="2">
    <source>
        <dbReference type="EMBL" id="NME53158.1"/>
    </source>
</evidence>
<sequence length="224" mass="25514">MKKLLFFLCAGMVAFLCSIPPSWADSGDKDGLSLRDELFMEHTMLMLWDINYTFPQQMSPADLCRTTITYMMHGQPELGEYFNEENPDSPYFINIPGRYVLFFPKKAVEQAALNIFGGWLDGQTLPDGYFCGSNGYYIDVESTVDDRNFAEDVWLPSYAEISSAHREANGSCIINGNLRRFRLQDDSADHEEILWVKATFMARFAPDENGWKLETFVITGEAMG</sequence>